<dbReference type="GeneID" id="18501449"/>
<keyword evidence="2" id="KW-1185">Reference proteome</keyword>
<dbReference type="EMBL" id="HF920635">
    <property type="protein sequence ID" value="CCV02095.1"/>
    <property type="molecule type" value="Genomic_DNA"/>
</dbReference>
<evidence type="ECO:0000313" key="2">
    <source>
        <dbReference type="Proteomes" id="UP000097612"/>
    </source>
</evidence>
<reference evidence="1 2" key="1">
    <citation type="journal article" date="2013" name="Arch. Virol.">
        <title>Complete genome sequence of invertebrate iridovirus IIV-25 isolated from a blackfly larva.</title>
        <authorList>
            <person name="Piegu B."/>
            <person name="Guizard S."/>
            <person name="Spears T."/>
            <person name="Cruaud C."/>
            <person name="Couloux A."/>
            <person name="Bideshi D.K."/>
            <person name="Federici B.A."/>
            <person name="Bigot Y."/>
        </authorList>
    </citation>
    <scope>NUCLEOTIDE SEQUENCE [LARGE SCALE GENOMIC DNA]</scope>
</reference>
<sequence length="149" mass="17662">MMNSQVVVRNNHHCNNKPSIVNIKAEEICLVNSTLKNSKKNLKKLEKVMDALNIIDIKKLNGIKEEMIDPLLHTIYYELWFMFTSELIHIQKDLIDYFEYSFKREKQPLSNKEITDKIKLLLPPISVQFLKFKPPQIKLFVPPQIYNEF</sequence>
<dbReference type="RefSeq" id="YP_009010610.1">
    <property type="nucleotide sequence ID" value="NC_023613.1"/>
</dbReference>
<dbReference type="Proteomes" id="UP000097612">
    <property type="component" value="Segment"/>
</dbReference>
<protein>
    <submittedName>
        <fullName evidence="1">Uncharacterized protein</fullName>
    </submittedName>
</protein>
<evidence type="ECO:0000313" key="1">
    <source>
        <dbReference type="EMBL" id="CCV02095.1"/>
    </source>
</evidence>
<organism evidence="1 2">
    <name type="scientific">Invertebrate iridovirus 25</name>
    <dbReference type="NCBI Taxonomy" id="1301280"/>
    <lineage>
        <taxon>Viruses</taxon>
        <taxon>Varidnaviria</taxon>
        <taxon>Bamfordvirae</taxon>
        <taxon>Nucleocytoviricota</taxon>
        <taxon>Megaviricetes</taxon>
        <taxon>Pimascovirales</taxon>
        <taxon>Pimascovirales incertae sedis</taxon>
        <taxon>Iridoviridae</taxon>
        <taxon>Betairidovirinae</taxon>
        <taxon>Chloriridovirus</taxon>
        <taxon>Chloriridovirus simulium2</taxon>
    </lineage>
</organism>
<dbReference type="KEGG" id="vg:18501449"/>
<accession>W8W2F1</accession>
<name>W8W2F1_9VIRU</name>
<proteinExistence type="predicted"/>
<gene>
    <name evidence="1" type="primary">077L</name>
    <name evidence="1" type="ORF">IIV25_077L</name>
</gene>
<dbReference type="OrthoDB" id="27682at10239"/>